<dbReference type="PANTHER" id="PTHR48026">
    <property type="entry name" value="HOMOLOGOUS TO DROSOPHILA SQD (SQUID) PROTEIN"/>
    <property type="match status" value="1"/>
</dbReference>
<feature type="compositionally biased region" description="Gly residues" evidence="4">
    <location>
        <begin position="312"/>
        <end position="321"/>
    </location>
</feature>
<evidence type="ECO:0000259" key="5">
    <source>
        <dbReference type="PROSITE" id="PS50102"/>
    </source>
</evidence>
<evidence type="ECO:0000256" key="4">
    <source>
        <dbReference type="SAM" id="MobiDB-lite"/>
    </source>
</evidence>
<dbReference type="InterPro" id="IPR000504">
    <property type="entry name" value="RRM_dom"/>
</dbReference>
<feature type="compositionally biased region" description="Low complexity" evidence="4">
    <location>
        <begin position="298"/>
        <end position="311"/>
    </location>
</feature>
<sequence length="359" mass="37638">LFSFQDNHHDTSNGEAEHCRKLFIGGLTPNTTEEMMREFYGQYGELVDIVVMRDPTTKRTRGFGFVTYAAKSMVDECQKARPHVIDGKTVDPKRAVPRDANDRGAGNVSSKRLYVSGIREDHTDDMLQEYFSKFGNIEKVDVVKDKLTNKNRGFAFVTFDDYDCVDQCVLLKSHHINGYRCDCKKGLSKEETAKAQQNERDRMERNNRSRGDGRGAPMGGGGGGRYGQGGMGAGDANWGGYGGGQQGSGWAGYGGQQGGWGGQQGGYGGGQQGGYGGGQGGYGGGAPQGGYGGGHTYSQQAPGWSQGQPAAAGGGSGGAAWGQGQHAWAGAQAAGGAQSYGGYGGGQSGGPQGGAKRSY</sequence>
<evidence type="ECO:0000313" key="6">
    <source>
        <dbReference type="EMBL" id="GMR45689.1"/>
    </source>
</evidence>
<dbReference type="PANTHER" id="PTHR48026:SF14">
    <property type="entry name" value="HETEROGENEOUS NUCLEAR RIBONUCLEOPROTEIN A1"/>
    <property type="match status" value="1"/>
</dbReference>
<dbReference type="GO" id="GO:0098687">
    <property type="term" value="C:chromosomal region"/>
    <property type="evidence" value="ECO:0007669"/>
    <property type="project" value="UniProtKB-ARBA"/>
</dbReference>
<evidence type="ECO:0000256" key="1">
    <source>
        <dbReference type="ARBA" id="ARBA00022737"/>
    </source>
</evidence>
<evidence type="ECO:0000256" key="3">
    <source>
        <dbReference type="PROSITE-ProRule" id="PRU00176"/>
    </source>
</evidence>
<feature type="compositionally biased region" description="Gly residues" evidence="4">
    <location>
        <begin position="338"/>
        <end position="353"/>
    </location>
</feature>
<dbReference type="Proteomes" id="UP001328107">
    <property type="component" value="Unassembled WGS sequence"/>
</dbReference>
<feature type="compositionally biased region" description="Gly residues" evidence="4">
    <location>
        <begin position="214"/>
        <end position="231"/>
    </location>
</feature>
<dbReference type="AlphaFoldDB" id="A0AAN5HYP6"/>
<keyword evidence="2 3" id="KW-0694">RNA-binding</keyword>
<comment type="caution">
    <text evidence="6">The sequence shown here is derived from an EMBL/GenBank/DDBJ whole genome shotgun (WGS) entry which is preliminary data.</text>
</comment>
<feature type="non-terminal residue" evidence="6">
    <location>
        <position position="1"/>
    </location>
</feature>
<dbReference type="Gene3D" id="3.30.70.330">
    <property type="match status" value="2"/>
</dbReference>
<dbReference type="GO" id="GO:0003730">
    <property type="term" value="F:mRNA 3'-UTR binding"/>
    <property type="evidence" value="ECO:0007669"/>
    <property type="project" value="TreeGrafter"/>
</dbReference>
<reference evidence="7" key="1">
    <citation type="submission" date="2022-10" db="EMBL/GenBank/DDBJ databases">
        <title>Genome assembly of Pristionchus species.</title>
        <authorList>
            <person name="Yoshida K."/>
            <person name="Sommer R.J."/>
        </authorList>
    </citation>
    <scope>NUCLEOTIDE SEQUENCE [LARGE SCALE GENOMIC DNA]</scope>
    <source>
        <strain evidence="7">RS5460</strain>
    </source>
</reference>
<dbReference type="SUPFAM" id="SSF54928">
    <property type="entry name" value="RNA-binding domain, RBD"/>
    <property type="match status" value="2"/>
</dbReference>
<feature type="region of interest" description="Disordered" evidence="4">
    <location>
        <begin position="192"/>
        <end position="231"/>
    </location>
</feature>
<feature type="compositionally biased region" description="Low complexity" evidence="4">
    <location>
        <begin position="322"/>
        <end position="337"/>
    </location>
</feature>
<feature type="domain" description="RRM" evidence="5">
    <location>
        <begin position="111"/>
        <end position="200"/>
    </location>
</feature>
<dbReference type="SMART" id="SM00360">
    <property type="entry name" value="RRM"/>
    <property type="match status" value="2"/>
</dbReference>
<protein>
    <recommendedName>
        <fullName evidence="5">RRM domain-containing protein</fullName>
    </recommendedName>
</protein>
<dbReference type="InterPro" id="IPR012677">
    <property type="entry name" value="Nucleotide-bd_a/b_plait_sf"/>
</dbReference>
<dbReference type="Pfam" id="PF00076">
    <property type="entry name" value="RRM_1"/>
    <property type="match status" value="2"/>
</dbReference>
<feature type="domain" description="RRM" evidence="5">
    <location>
        <begin position="20"/>
        <end position="120"/>
    </location>
</feature>
<evidence type="ECO:0000256" key="2">
    <source>
        <dbReference type="ARBA" id="ARBA00022884"/>
    </source>
</evidence>
<evidence type="ECO:0000313" key="7">
    <source>
        <dbReference type="Proteomes" id="UP001328107"/>
    </source>
</evidence>
<feature type="region of interest" description="Disordered" evidence="4">
    <location>
        <begin position="291"/>
        <end position="359"/>
    </location>
</feature>
<dbReference type="GO" id="GO:0071013">
    <property type="term" value="C:catalytic step 2 spliceosome"/>
    <property type="evidence" value="ECO:0007669"/>
    <property type="project" value="TreeGrafter"/>
</dbReference>
<gene>
    <name evidence="6" type="ORF">PMAYCL1PPCAC_15884</name>
</gene>
<dbReference type="PROSITE" id="PS50102">
    <property type="entry name" value="RRM"/>
    <property type="match status" value="2"/>
</dbReference>
<proteinExistence type="predicted"/>
<accession>A0AAN5HYP6</accession>
<keyword evidence="1" id="KW-0677">Repeat</keyword>
<dbReference type="GO" id="GO:0000398">
    <property type="term" value="P:mRNA splicing, via spliceosome"/>
    <property type="evidence" value="ECO:0007669"/>
    <property type="project" value="TreeGrafter"/>
</dbReference>
<name>A0AAN5HYP6_9BILA</name>
<dbReference type="FunFam" id="3.30.70.330:FF:000040">
    <property type="entry name" value="Heterogeneous nuclear ribonucleoprotein A2/B1"/>
    <property type="match status" value="1"/>
</dbReference>
<keyword evidence="7" id="KW-1185">Reference proteome</keyword>
<feature type="compositionally biased region" description="Basic and acidic residues" evidence="4">
    <location>
        <begin position="192"/>
        <end position="213"/>
    </location>
</feature>
<organism evidence="6 7">
    <name type="scientific">Pristionchus mayeri</name>
    <dbReference type="NCBI Taxonomy" id="1317129"/>
    <lineage>
        <taxon>Eukaryota</taxon>
        <taxon>Metazoa</taxon>
        <taxon>Ecdysozoa</taxon>
        <taxon>Nematoda</taxon>
        <taxon>Chromadorea</taxon>
        <taxon>Rhabditida</taxon>
        <taxon>Rhabditina</taxon>
        <taxon>Diplogasteromorpha</taxon>
        <taxon>Diplogasteroidea</taxon>
        <taxon>Neodiplogasteridae</taxon>
        <taxon>Pristionchus</taxon>
    </lineage>
</organism>
<dbReference type="EMBL" id="BTRK01000004">
    <property type="protein sequence ID" value="GMR45689.1"/>
    <property type="molecule type" value="Genomic_DNA"/>
</dbReference>
<dbReference type="InterPro" id="IPR035979">
    <property type="entry name" value="RBD_domain_sf"/>
</dbReference>